<gene>
    <name evidence="2" type="ORF">AB3X84_28160</name>
</gene>
<evidence type="ECO:0000256" key="1">
    <source>
        <dbReference type="SAM" id="MobiDB-lite"/>
    </source>
</evidence>
<evidence type="ECO:0000313" key="3">
    <source>
        <dbReference type="Proteomes" id="UP001558535"/>
    </source>
</evidence>
<name>A0ABV3WKT1_9BURK</name>
<dbReference type="SUPFAM" id="SSF52172">
    <property type="entry name" value="CheY-like"/>
    <property type="match status" value="1"/>
</dbReference>
<feature type="region of interest" description="Disordered" evidence="1">
    <location>
        <begin position="73"/>
        <end position="92"/>
    </location>
</feature>
<dbReference type="Proteomes" id="UP001558535">
    <property type="component" value="Unassembled WGS sequence"/>
</dbReference>
<evidence type="ECO:0000313" key="2">
    <source>
        <dbReference type="EMBL" id="MEX3753857.1"/>
    </source>
</evidence>
<sequence length="233" mass="25754">MPASRQKPAISGSSRIEDSDASRKNNGRLNRLAEKSQEVAVIAIDGLATMWNHPPTGPDRNCADGQLLITRSQPRGHRSRAMSQRPPHEDEGQFAVWRAKRSSSRIDSRSVVVAHADVPAGESIALLLRLKGFVSVATSTIENLELMLEHWKPRALLIDTRLCRAEGFRFVRQAALDPAFNAVLLVAMTNVFPPESPGDIREAGFDGLCRRPCPVWRLADMLESHFRSSTGRA</sequence>
<dbReference type="Gene3D" id="3.40.50.2300">
    <property type="match status" value="1"/>
</dbReference>
<reference evidence="2 3" key="1">
    <citation type="submission" date="2024-07" db="EMBL/GenBank/DDBJ databases">
        <title>A survey of Mimosa microsymbionts across Brazilian biomes reveals a high diversity of Paraburkholderia nodulating endemic species, but also that Cupriavidus is common as a symbiont of widespread species.</title>
        <authorList>
            <person name="Rouws L."/>
            <person name="Barauna A."/>
            <person name="Beukes C."/>
            <person name="Rouws J.R.C."/>
            <person name="De Faria S.M."/>
            <person name="Gross E."/>
            <person name="Bueno Dos Reis Junior F."/>
            <person name="Simon M.F."/>
            <person name="Maluk M."/>
            <person name="Odee D.W."/>
            <person name="Kenicer G."/>
            <person name="Young J.P.W."/>
            <person name="Reis V.M."/>
            <person name="Zilli J."/>
            <person name="James E.K."/>
        </authorList>
    </citation>
    <scope>NUCLEOTIDE SEQUENCE [LARGE SCALE GENOMIC DNA]</scope>
    <source>
        <strain evidence="2 3">BR14375</strain>
    </source>
</reference>
<proteinExistence type="predicted"/>
<feature type="region of interest" description="Disordered" evidence="1">
    <location>
        <begin position="1"/>
        <end position="32"/>
    </location>
</feature>
<protein>
    <recommendedName>
        <fullName evidence="4">Response regulatory domain-containing protein</fullName>
    </recommendedName>
</protein>
<keyword evidence="3" id="KW-1185">Reference proteome</keyword>
<accession>A0ABV3WKT1</accession>
<evidence type="ECO:0008006" key="4">
    <source>
        <dbReference type="Google" id="ProtNLM"/>
    </source>
</evidence>
<dbReference type="EMBL" id="JBFPKE010000019">
    <property type="protein sequence ID" value="MEX3753857.1"/>
    <property type="molecule type" value="Genomic_DNA"/>
</dbReference>
<dbReference type="RefSeq" id="WP_238558512.1">
    <property type="nucleotide sequence ID" value="NZ_CADILN010000002.1"/>
</dbReference>
<comment type="caution">
    <text evidence="2">The sequence shown here is derived from an EMBL/GenBank/DDBJ whole genome shotgun (WGS) entry which is preliminary data.</text>
</comment>
<organism evidence="2 3">
    <name type="scientific">Paraburkholderia phenoliruptrix</name>
    <dbReference type="NCBI Taxonomy" id="252970"/>
    <lineage>
        <taxon>Bacteria</taxon>
        <taxon>Pseudomonadati</taxon>
        <taxon>Pseudomonadota</taxon>
        <taxon>Betaproteobacteria</taxon>
        <taxon>Burkholderiales</taxon>
        <taxon>Burkholderiaceae</taxon>
        <taxon>Paraburkholderia</taxon>
    </lineage>
</organism>
<dbReference type="InterPro" id="IPR011006">
    <property type="entry name" value="CheY-like_superfamily"/>
</dbReference>
<dbReference type="GeneID" id="27797357"/>